<dbReference type="EC" id="3.5.1.-" evidence="9"/>
<evidence type="ECO:0000256" key="3">
    <source>
        <dbReference type="ARBA" id="ARBA00022692"/>
    </source>
</evidence>
<keyword evidence="11" id="KW-1185">Reference proteome</keyword>
<dbReference type="GO" id="GO:0046872">
    <property type="term" value="F:metal ion binding"/>
    <property type="evidence" value="ECO:0007669"/>
    <property type="project" value="UniProtKB-KW"/>
</dbReference>
<proteinExistence type="inferred from homology"/>
<evidence type="ECO:0000256" key="2">
    <source>
        <dbReference type="ARBA" id="ARBA00009780"/>
    </source>
</evidence>
<evidence type="ECO:0000256" key="9">
    <source>
        <dbReference type="RuleBase" id="RU364079"/>
    </source>
</evidence>
<protein>
    <recommendedName>
        <fullName evidence="9">Alkaline ceramidase</fullName>
        <ecNumber evidence="9">3.5.1.-</ecNumber>
    </recommendedName>
</protein>
<evidence type="ECO:0000256" key="6">
    <source>
        <dbReference type="ARBA" id="ARBA00023136"/>
    </source>
</evidence>
<feature type="binding site" evidence="8">
    <location>
        <position position="81"/>
    </location>
    <ligand>
        <name>Zn(2+)</name>
        <dbReference type="ChEBI" id="CHEBI:29105"/>
        <note>catalytic</note>
    </ligand>
</feature>
<dbReference type="Pfam" id="PF05875">
    <property type="entry name" value="Ceramidase"/>
    <property type="match status" value="1"/>
</dbReference>
<comment type="cofactor">
    <cofactor evidence="8">
        <name>Zn(2+)</name>
        <dbReference type="ChEBI" id="CHEBI:29105"/>
    </cofactor>
</comment>
<evidence type="ECO:0000313" key="11">
    <source>
        <dbReference type="Proteomes" id="UP001209878"/>
    </source>
</evidence>
<dbReference type="PANTHER" id="PTHR46139">
    <property type="entry name" value="ALKALINE CERAMIDASE"/>
    <property type="match status" value="1"/>
</dbReference>
<comment type="function">
    <text evidence="9">Hydrolyzes the sphingolipid ceramide into sphingosine and free fatty acid.</text>
</comment>
<feature type="transmembrane region" description="Helical" evidence="9">
    <location>
        <begin position="176"/>
        <end position="192"/>
    </location>
</feature>
<gene>
    <name evidence="10" type="ORF">NP493_1311g00003</name>
</gene>
<dbReference type="Proteomes" id="UP001209878">
    <property type="component" value="Unassembled WGS sequence"/>
</dbReference>
<comment type="similarity">
    <text evidence="2 9">Belongs to the alkaline ceramidase family.</text>
</comment>
<feature type="binding site" evidence="8">
    <location>
        <position position="210"/>
    </location>
    <ligand>
        <name>Zn(2+)</name>
        <dbReference type="ChEBI" id="CHEBI:29105"/>
        <note>catalytic</note>
    </ligand>
</feature>
<keyword evidence="6 9" id="KW-0472">Membrane</keyword>
<dbReference type="PANTHER" id="PTHR46139:SF3">
    <property type="entry name" value="ALKALINE CERAMIDASE"/>
    <property type="match status" value="1"/>
</dbReference>
<comment type="subcellular location">
    <subcellularLocation>
        <location evidence="1">Membrane</location>
        <topology evidence="1">Multi-pass membrane protein</topology>
    </subcellularLocation>
</comment>
<accession>A0AAD9K9W3</accession>
<feature type="binding site" evidence="7">
    <location>
        <position position="31"/>
    </location>
    <ligand>
        <name>Ca(2+)</name>
        <dbReference type="ChEBI" id="CHEBI:29108"/>
    </ligand>
</feature>
<reference evidence="10" key="1">
    <citation type="journal article" date="2023" name="Mol. Biol. Evol.">
        <title>Third-Generation Sequencing Reveals the Adaptive Role of the Epigenome in Three Deep-Sea Polychaetes.</title>
        <authorList>
            <person name="Perez M."/>
            <person name="Aroh O."/>
            <person name="Sun Y."/>
            <person name="Lan Y."/>
            <person name="Juniper S.K."/>
            <person name="Young C.R."/>
            <person name="Angers B."/>
            <person name="Qian P.Y."/>
        </authorList>
    </citation>
    <scope>NUCLEOTIDE SEQUENCE</scope>
    <source>
        <strain evidence="10">R07B-5</strain>
    </source>
</reference>
<feature type="transmembrane region" description="Helical" evidence="9">
    <location>
        <begin position="94"/>
        <end position="112"/>
    </location>
</feature>
<feature type="binding site" evidence="7">
    <location>
        <position position="18"/>
    </location>
    <ligand>
        <name>Ca(2+)</name>
        <dbReference type="ChEBI" id="CHEBI:29108"/>
    </ligand>
</feature>
<comment type="caution">
    <text evidence="10">The sequence shown here is derived from an EMBL/GenBank/DDBJ whole genome shotgun (WGS) entry which is preliminary data.</text>
</comment>
<keyword evidence="7" id="KW-0479">Metal-binding</keyword>
<evidence type="ECO:0000256" key="4">
    <source>
        <dbReference type="ARBA" id="ARBA00022801"/>
    </source>
</evidence>
<organism evidence="10 11">
    <name type="scientific">Ridgeia piscesae</name>
    <name type="common">Tubeworm</name>
    <dbReference type="NCBI Taxonomy" id="27915"/>
    <lineage>
        <taxon>Eukaryota</taxon>
        <taxon>Metazoa</taxon>
        <taxon>Spiralia</taxon>
        <taxon>Lophotrochozoa</taxon>
        <taxon>Annelida</taxon>
        <taxon>Polychaeta</taxon>
        <taxon>Sedentaria</taxon>
        <taxon>Canalipalpata</taxon>
        <taxon>Sabellida</taxon>
        <taxon>Siboglinidae</taxon>
        <taxon>Ridgeia</taxon>
    </lineage>
</organism>
<feature type="transmembrane region" description="Helical" evidence="9">
    <location>
        <begin position="32"/>
        <end position="51"/>
    </location>
</feature>
<evidence type="ECO:0000313" key="10">
    <source>
        <dbReference type="EMBL" id="KAK2166558.1"/>
    </source>
</evidence>
<name>A0AAD9K9W3_RIDPI</name>
<feature type="binding site" evidence="7">
    <location>
        <position position="22"/>
    </location>
    <ligand>
        <name>Ca(2+)</name>
        <dbReference type="ChEBI" id="CHEBI:29108"/>
    </ligand>
</feature>
<sequence>MSRLSTSSLAWGSSEVDWCEGNFIILPFIAEFWNTVSNVQFIFVPPILMYLSRPYARLVSRGIYAVWLLQMVVGIGSLYYHCTLSLVGQLIDEIAILWVVMVAFGLWFPKMYMPDVFHRSRQRCLVFNLSLALIITCLCLIYPSANCIALFGLGIPCTTLLVTLTKRSACPRVYNMGVRCGILWALALTAWLSDRLFCRFWLAVKFPYMHSFWHVLVFVASTQGVLILIYHNAREELPEANPKLSYWPSPENELVGIPYVSFQQMEPSKLLLC</sequence>
<evidence type="ECO:0000256" key="1">
    <source>
        <dbReference type="ARBA" id="ARBA00004141"/>
    </source>
</evidence>
<keyword evidence="5 9" id="KW-1133">Transmembrane helix</keyword>
<keyword evidence="7" id="KW-0106">Calcium</keyword>
<keyword evidence="4 9" id="KW-0378">Hydrolase</keyword>
<evidence type="ECO:0000256" key="5">
    <source>
        <dbReference type="ARBA" id="ARBA00022989"/>
    </source>
</evidence>
<dbReference type="GO" id="GO:0016811">
    <property type="term" value="F:hydrolase activity, acting on carbon-nitrogen (but not peptide) bonds, in linear amides"/>
    <property type="evidence" value="ECO:0007669"/>
    <property type="project" value="InterPro"/>
</dbReference>
<evidence type="ECO:0000256" key="7">
    <source>
        <dbReference type="PIRSR" id="PIRSR608901-1"/>
    </source>
</evidence>
<feature type="transmembrane region" description="Helical" evidence="9">
    <location>
        <begin position="212"/>
        <end position="230"/>
    </location>
</feature>
<keyword evidence="9" id="KW-0443">Lipid metabolism</keyword>
<dbReference type="GO" id="GO:0016020">
    <property type="term" value="C:membrane"/>
    <property type="evidence" value="ECO:0007669"/>
    <property type="project" value="UniProtKB-SubCell"/>
</dbReference>
<dbReference type="InterPro" id="IPR008901">
    <property type="entry name" value="ACER"/>
</dbReference>
<feature type="binding site" evidence="7">
    <location>
        <position position="20"/>
    </location>
    <ligand>
        <name>Ca(2+)</name>
        <dbReference type="ChEBI" id="CHEBI:29108"/>
    </ligand>
</feature>
<dbReference type="AlphaFoldDB" id="A0AAD9K9W3"/>
<feature type="binding site" evidence="7">
    <location>
        <position position="17"/>
    </location>
    <ligand>
        <name>Ca(2+)</name>
        <dbReference type="ChEBI" id="CHEBI:29108"/>
    </ligand>
</feature>
<feature type="transmembrane region" description="Helical" evidence="9">
    <location>
        <begin position="124"/>
        <end position="142"/>
    </location>
</feature>
<keyword evidence="8" id="KW-0862">Zinc</keyword>
<dbReference type="EMBL" id="JAODUO010001314">
    <property type="protein sequence ID" value="KAK2166558.1"/>
    <property type="molecule type" value="Genomic_DNA"/>
</dbReference>
<evidence type="ECO:0000256" key="8">
    <source>
        <dbReference type="PIRSR" id="PIRSR608901-2"/>
    </source>
</evidence>
<dbReference type="GO" id="GO:0046514">
    <property type="term" value="P:ceramide catabolic process"/>
    <property type="evidence" value="ECO:0007669"/>
    <property type="project" value="TreeGrafter"/>
</dbReference>
<keyword evidence="3 9" id="KW-0812">Transmembrane</keyword>
<feature type="transmembrane region" description="Helical" evidence="9">
    <location>
        <begin position="148"/>
        <end position="164"/>
    </location>
</feature>
<feature type="binding site" evidence="8">
    <location>
        <position position="214"/>
    </location>
    <ligand>
        <name>Zn(2+)</name>
        <dbReference type="ChEBI" id="CHEBI:29105"/>
        <note>catalytic</note>
    </ligand>
</feature>
<feature type="transmembrane region" description="Helical" evidence="9">
    <location>
        <begin position="63"/>
        <end position="82"/>
    </location>
</feature>